<dbReference type="EMBL" id="CP013140">
    <property type="protein sequence ID" value="ALN57397.1"/>
    <property type="molecule type" value="Genomic_DNA"/>
</dbReference>
<dbReference type="OrthoDB" id="9941463at2"/>
<protein>
    <submittedName>
        <fullName evidence="1">Uncharacterized protein</fullName>
    </submittedName>
</protein>
<reference evidence="1 2" key="1">
    <citation type="submission" date="2015-11" db="EMBL/GenBank/DDBJ databases">
        <title>Genome sequences of Lysobacter enzymogenes strain C3 and Lysobacter antibioticus ATCC 29479.</title>
        <authorList>
            <person name="Kobayashi D.Y."/>
        </authorList>
    </citation>
    <scope>NUCLEOTIDE SEQUENCE [LARGE SCALE GENOMIC DNA]</scope>
    <source>
        <strain evidence="1 2">C3</strain>
    </source>
</reference>
<proteinExistence type="predicted"/>
<sequence>MYAVLTLEPHHPTVLRAIEMILAGASLLPAPSEHCGPIQPGQLALLDLSPAARSVLVLVGSADDDRLSGHADWDSYRAALEQRIDLADFDQVHAVACPIHGTQTIRFALGAFAADLQRRRDDAQGWLFAVPGAASFQAQGWAPAAPPPY</sequence>
<evidence type="ECO:0000313" key="2">
    <source>
        <dbReference type="Proteomes" id="UP000061569"/>
    </source>
</evidence>
<name>A0A0S2DFN5_LYSEN</name>
<dbReference type="Proteomes" id="UP000061569">
    <property type="component" value="Chromosome"/>
</dbReference>
<accession>A0A0S2DFN5</accession>
<gene>
    <name evidence="1" type="ORF">GLE_2047</name>
</gene>
<dbReference type="AlphaFoldDB" id="A0A0S2DFN5"/>
<organism evidence="1 2">
    <name type="scientific">Lysobacter enzymogenes</name>
    <dbReference type="NCBI Taxonomy" id="69"/>
    <lineage>
        <taxon>Bacteria</taxon>
        <taxon>Pseudomonadati</taxon>
        <taxon>Pseudomonadota</taxon>
        <taxon>Gammaproteobacteria</taxon>
        <taxon>Lysobacterales</taxon>
        <taxon>Lysobacteraceae</taxon>
        <taxon>Lysobacter</taxon>
    </lineage>
</organism>
<dbReference type="PATRIC" id="fig|69.6.peg.2012"/>
<evidence type="ECO:0000313" key="1">
    <source>
        <dbReference type="EMBL" id="ALN57397.1"/>
    </source>
</evidence>
<dbReference type="KEGG" id="lez:GLE_2047"/>